<protein>
    <submittedName>
        <fullName evidence="3">Uncharacterized protein</fullName>
    </submittedName>
</protein>
<dbReference type="EMBL" id="JAJJMA010021495">
    <property type="protein sequence ID" value="MCL7023369.1"/>
    <property type="molecule type" value="Genomic_DNA"/>
</dbReference>
<feature type="region of interest" description="Disordered" evidence="1">
    <location>
        <begin position="17"/>
        <end position="65"/>
    </location>
</feature>
<sequence length="114" mass="12701">MQMPDLNNFEFLGNEANMMFTPGHSGNNERSAPSSGSGNGFLSMEAEVQLPSGSRKRHSSRHSGANLASVVEDKIWDIPEPDFKFRRFSENGFLHENGIPHQTFCAHLSEFGPY</sequence>
<dbReference type="AlphaFoldDB" id="A0AA41VLM2"/>
<evidence type="ECO:0000256" key="1">
    <source>
        <dbReference type="SAM" id="MobiDB-lite"/>
    </source>
</evidence>
<name>A0AA41VLM2_PAPNU</name>
<gene>
    <name evidence="3" type="ORF">MKW94_002204</name>
    <name evidence="2" type="ORF">MKW94_018700</name>
</gene>
<reference evidence="3" key="1">
    <citation type="submission" date="2022-03" db="EMBL/GenBank/DDBJ databases">
        <title>A functionally conserved STORR gene fusion in Papaver species that diverged 16.8 million years ago.</title>
        <authorList>
            <person name="Catania T."/>
        </authorList>
    </citation>
    <scope>NUCLEOTIDE SEQUENCE</scope>
    <source>
        <strain evidence="3">S-191538</strain>
    </source>
</reference>
<evidence type="ECO:0000313" key="2">
    <source>
        <dbReference type="EMBL" id="MCL7023369.1"/>
    </source>
</evidence>
<proteinExistence type="predicted"/>
<keyword evidence="4" id="KW-1185">Reference proteome</keyword>
<dbReference type="EMBL" id="JAJJMA010246197">
    <property type="protein sequence ID" value="MCL7043399.1"/>
    <property type="molecule type" value="Genomic_DNA"/>
</dbReference>
<dbReference type="Proteomes" id="UP001177140">
    <property type="component" value="Unassembled WGS sequence"/>
</dbReference>
<evidence type="ECO:0000313" key="4">
    <source>
        <dbReference type="Proteomes" id="UP001177140"/>
    </source>
</evidence>
<accession>A0AA41VLM2</accession>
<evidence type="ECO:0000313" key="3">
    <source>
        <dbReference type="EMBL" id="MCL7043399.1"/>
    </source>
</evidence>
<comment type="caution">
    <text evidence="3">The sequence shown here is derived from an EMBL/GenBank/DDBJ whole genome shotgun (WGS) entry which is preliminary data.</text>
</comment>
<feature type="compositionally biased region" description="Polar residues" evidence="1">
    <location>
        <begin position="24"/>
        <end position="36"/>
    </location>
</feature>
<organism evidence="3 4">
    <name type="scientific">Papaver nudicaule</name>
    <name type="common">Iceland poppy</name>
    <dbReference type="NCBI Taxonomy" id="74823"/>
    <lineage>
        <taxon>Eukaryota</taxon>
        <taxon>Viridiplantae</taxon>
        <taxon>Streptophyta</taxon>
        <taxon>Embryophyta</taxon>
        <taxon>Tracheophyta</taxon>
        <taxon>Spermatophyta</taxon>
        <taxon>Magnoliopsida</taxon>
        <taxon>Ranunculales</taxon>
        <taxon>Papaveraceae</taxon>
        <taxon>Papaveroideae</taxon>
        <taxon>Papaver</taxon>
    </lineage>
</organism>